<evidence type="ECO:0000313" key="3">
    <source>
        <dbReference type="Proteomes" id="UP000177798"/>
    </source>
</evidence>
<evidence type="ECO:0000313" key="2">
    <source>
        <dbReference type="EMBL" id="APA16052.1"/>
    </source>
</evidence>
<feature type="compositionally biased region" description="Polar residues" evidence="1">
    <location>
        <begin position="168"/>
        <end position="182"/>
    </location>
</feature>
<reference evidence="3" key="1">
    <citation type="journal article" date="2017" name="Genome Biol. Evol.">
        <title>The complete genome sequence of the phytopathogenic fungus Sclerotinia sclerotiorum reveals insights into the genome architecture of broad host range pathogens.</title>
        <authorList>
            <person name="Derbyshire M."/>
            <person name="Denton-Giles M."/>
            <person name="Hegedus D."/>
            <person name="Seifbarghy S."/>
            <person name="Rollins J."/>
            <person name="van Kan J."/>
            <person name="Seidl M.F."/>
            <person name="Faino L."/>
            <person name="Mbengue M."/>
            <person name="Navaud O."/>
            <person name="Raffaele S."/>
            <person name="Hammond-Kosack K."/>
            <person name="Heard S."/>
            <person name="Oliver R."/>
        </authorList>
    </citation>
    <scope>NUCLEOTIDE SEQUENCE [LARGE SCALE GENOMIC DNA]</scope>
    <source>
        <strain evidence="3">ATCC 18683 / 1980 / Ss-1</strain>
    </source>
</reference>
<dbReference type="EMBL" id="CP017829">
    <property type="protein sequence ID" value="APA16052.1"/>
    <property type="molecule type" value="Genomic_DNA"/>
</dbReference>
<dbReference type="AlphaFoldDB" id="A0A1D9QML8"/>
<feature type="compositionally biased region" description="Basic and acidic residues" evidence="1">
    <location>
        <begin position="152"/>
        <end position="161"/>
    </location>
</feature>
<protein>
    <submittedName>
        <fullName evidence="2">Uncharacterized protein</fullName>
    </submittedName>
</protein>
<dbReference type="Proteomes" id="UP000177798">
    <property type="component" value="Chromosome 16"/>
</dbReference>
<feature type="region of interest" description="Disordered" evidence="1">
    <location>
        <begin position="201"/>
        <end position="222"/>
    </location>
</feature>
<evidence type="ECO:0000256" key="1">
    <source>
        <dbReference type="SAM" id="MobiDB-lite"/>
    </source>
</evidence>
<feature type="compositionally biased region" description="Polar residues" evidence="1">
    <location>
        <begin position="44"/>
        <end position="83"/>
    </location>
</feature>
<name>A0A1D9QML8_SCLS1</name>
<feature type="region of interest" description="Disordered" evidence="1">
    <location>
        <begin position="44"/>
        <end position="84"/>
    </location>
</feature>
<accession>A0A1D9QML8</accession>
<proteinExistence type="predicted"/>
<dbReference type="VEuPathDB" id="FungiDB:sscle_16g108220"/>
<sequence>MADHKWPKVQIDPSTGREYMRVWDEVNKRWILKWADPQNLPVTPAQSEYTRSLSSPNYPTVYTDTSSQNYDATPYQPTQSSAFSQDYSTVQSYTSSQTQPAASDLTSSTGYNAGYDTTYSAEPAYKSQAYSMPVDTTYAANRDPGTAYGAHSSHEKGKAVDRAPAPTQGGQSSWLPDTAGVTTQMYGEPEDMALDTTPFYSEDHYAGNRRGSGSGSGSFGSSKPVQYDYTESMDKVSVRCSYKVPVVDPHTQVSDGSGTQRECNAIAAGRRRCVTHDALDSQHPMSFQTLLMDYQQPVKNYDGSYTYVRPTPKPMVRLPSGAFVHQKCDNREITEQFYCTDCRPTLLICSYGLAQGLCGRKGQPELHPHKSNEYIPQFQDFWNCPAHKTHAVQGP</sequence>
<organism evidence="2 3">
    <name type="scientific">Sclerotinia sclerotiorum (strain ATCC 18683 / 1980 / Ss-1)</name>
    <name type="common">White mold</name>
    <name type="synonym">Whetzelinia sclerotiorum</name>
    <dbReference type="NCBI Taxonomy" id="665079"/>
    <lineage>
        <taxon>Eukaryota</taxon>
        <taxon>Fungi</taxon>
        <taxon>Dikarya</taxon>
        <taxon>Ascomycota</taxon>
        <taxon>Pezizomycotina</taxon>
        <taxon>Leotiomycetes</taxon>
        <taxon>Helotiales</taxon>
        <taxon>Sclerotiniaceae</taxon>
        <taxon>Sclerotinia</taxon>
    </lineage>
</organism>
<dbReference type="OrthoDB" id="3564060at2759"/>
<gene>
    <name evidence="2" type="ORF">sscle_16g108220</name>
</gene>
<feature type="region of interest" description="Disordered" evidence="1">
    <location>
        <begin position="143"/>
        <end position="182"/>
    </location>
</feature>